<sequence>MTQQSENNHSKNNNNSAVNVLEASTNIVFIDTAVSDYQSLVAGIMLGSEVVILDHTQDALAQITEFLAARKSKSVQSVHIVSHGSEGSLQLGSTNVNLTNLDTYTNQLQKWRGALTDDADILFYGCDVASGEGTKFVQQISQITGADVTASTNKTGSTTLGGDWDLEAKTGQIETNLVFEPQVIQAYKSVLANAGDVIINEFSQGSGGAKEWVELLVVTDNLDLQNHRLVDGNSSLDITLSGSGFSSLKAGTLIVLYNGGDVDGTITPDTTYDPLTGDYVLQISSLNSTGAFAVTRTNGWNNTTGAFGNTSNTDAPKLLNTSGTSIHDFPRTPTPASQRFSAYTSSSAIDATNSSNWSADDVSTNATPGVGNNLSNTTWINSLRSAVDYTSFLVTNINDSGFGSLRQAILNANNDPGIETILFDTSATGVFGDTTPDTIILTSGQLNITQGVTIQGTGANLLTISGNNASRIFRATAPLTINDLKITGGNANRGGAIYSSSSVTVNNSTIANNTANSGRGGGINSDDTVTVNNSTISGNTSNSGGGGIYSDNSVILTNSTISGNTANDNRGGGINSSGTVTVSNSTIYNNTANNGRGGGIYSDNGGTVSNSIIAGNTSSIQGPDVFGDNFNGNAYNLIGNTNGVSFSTLGTGTDIVNPNPRLKPLGNYGGSTQTHALNFNSPAFNAGEPNYNGGLTTDQRGTGYSRIQDGRIDIGAFENDSIYYVISTNTPTLSEGNRSIQSVTFTVTRSGKTGVASMVDYAFSDTATFESDYNNILIKSGEVSPIGEFINGDTSGTLKFAVGEKTKTITVDVLGDKAFEFNENITVTLSNPNLTTAPENSTIITSLATVNIINDDNQPNISISNAFVTEGNISATTNAEFVISLSNPSDQQITINYNTTDGTAQVSDSDYNSGIGTIIFNPGETLKNISVGVKGDNIVETNETFSVNLYGATNAAITDSLGVATIINDDTSQIPTISISDIWLFEGNVGLTNFSFDVTLSNASSQQIIVNYSKNDDTTDSNDFYYYSPGIGTVIFEPGETSKSISFGVKGDNKVESNEKFFVDLFGSTNAAIAKSKGVATIMNDDNQGFGFFFGF</sequence>
<feature type="domain" description="LTD" evidence="4">
    <location>
        <begin position="180"/>
        <end position="335"/>
    </location>
</feature>
<dbReference type="Gene3D" id="2.160.20.10">
    <property type="entry name" value="Single-stranded right-handed beta-helix, Pectin lyase-like"/>
    <property type="match status" value="1"/>
</dbReference>
<organism evidence="5 6">
    <name type="scientific">Komarekiella delphini-convector SJRDD-AB1</name>
    <dbReference type="NCBI Taxonomy" id="2593771"/>
    <lineage>
        <taxon>Bacteria</taxon>
        <taxon>Bacillati</taxon>
        <taxon>Cyanobacteriota</taxon>
        <taxon>Cyanophyceae</taxon>
        <taxon>Nostocales</taxon>
        <taxon>Nostocaceae</taxon>
        <taxon>Komarekiella</taxon>
        <taxon>Komarekiella delphini-convector</taxon>
    </lineage>
</organism>
<dbReference type="InterPro" id="IPR001322">
    <property type="entry name" value="Lamin_tail_dom"/>
</dbReference>
<keyword evidence="3" id="KW-0106">Calcium</keyword>
<dbReference type="NCBIfam" id="NF041518">
    <property type="entry name" value="choice_anch_Q"/>
    <property type="match status" value="1"/>
</dbReference>
<dbReference type="InterPro" id="IPR006626">
    <property type="entry name" value="PbH1"/>
</dbReference>
<dbReference type="EMBL" id="VJXY01000008">
    <property type="protein sequence ID" value="MBD6616175.1"/>
    <property type="molecule type" value="Genomic_DNA"/>
</dbReference>
<name>A0AA40SVW4_9NOST</name>
<reference evidence="5" key="1">
    <citation type="submission" date="2019-07" db="EMBL/GenBank/DDBJ databases">
        <title>Toxilogical consequences of a new and cryptic species of cyanobacteria (Komarekiella delphini-convector) recovered from the epidermis of a bottlenose dolphin and 1500 ft. in the air.</title>
        <authorList>
            <person name="Brown A.O."/>
            <person name="Dvorak P."/>
            <person name="Villanueva C.D."/>
            <person name="Foss A.J."/>
            <person name="Garvey A.D."/>
            <person name="Gibson Q.A."/>
            <person name="Johansen J.R."/>
            <person name="Casamatta D.A."/>
        </authorList>
    </citation>
    <scope>NUCLEOTIDE SEQUENCE</scope>
    <source>
        <strain evidence="5">SJRDD-AB1</strain>
    </source>
</reference>
<dbReference type="InterPro" id="IPR025592">
    <property type="entry name" value="DUF4347"/>
</dbReference>
<proteinExistence type="predicted"/>
<evidence type="ECO:0000256" key="3">
    <source>
        <dbReference type="ARBA" id="ARBA00022837"/>
    </source>
</evidence>
<dbReference type="PANTHER" id="PTHR46682">
    <property type="entry name" value="ADHESION G-PROTEIN COUPLED RECEPTOR V1"/>
    <property type="match status" value="1"/>
</dbReference>
<dbReference type="SUPFAM" id="SSF51126">
    <property type="entry name" value="Pectin lyase-like"/>
    <property type="match status" value="1"/>
</dbReference>
<dbReference type="InterPro" id="IPR011050">
    <property type="entry name" value="Pectin_lyase_fold/virulence"/>
</dbReference>
<dbReference type="InterPro" id="IPR012334">
    <property type="entry name" value="Pectin_lyas_fold"/>
</dbReference>
<dbReference type="PROSITE" id="PS51841">
    <property type="entry name" value="LTD"/>
    <property type="match status" value="1"/>
</dbReference>
<evidence type="ECO:0000256" key="2">
    <source>
        <dbReference type="ARBA" id="ARBA00022737"/>
    </source>
</evidence>
<protein>
    <submittedName>
        <fullName evidence="5">DUF4347 domain-containing protein</fullName>
    </submittedName>
</protein>
<evidence type="ECO:0000256" key="1">
    <source>
        <dbReference type="ARBA" id="ARBA00022729"/>
    </source>
</evidence>
<dbReference type="InterPro" id="IPR059226">
    <property type="entry name" value="Choice_anch_Q_dom"/>
</dbReference>
<dbReference type="SUPFAM" id="SSF141072">
    <property type="entry name" value="CalX-like"/>
    <property type="match status" value="3"/>
</dbReference>
<dbReference type="SMART" id="SM00237">
    <property type="entry name" value="Calx_beta"/>
    <property type="match status" value="3"/>
</dbReference>
<dbReference type="InterPro" id="IPR038081">
    <property type="entry name" value="CalX-like_sf"/>
</dbReference>
<dbReference type="InterPro" id="IPR003644">
    <property type="entry name" value="Calx_beta"/>
</dbReference>
<evidence type="ECO:0000259" key="4">
    <source>
        <dbReference type="PROSITE" id="PS51841"/>
    </source>
</evidence>
<dbReference type="GO" id="GO:0004930">
    <property type="term" value="F:G protein-coupled receptor activity"/>
    <property type="evidence" value="ECO:0007669"/>
    <property type="project" value="InterPro"/>
</dbReference>
<dbReference type="RefSeq" id="WP_191757409.1">
    <property type="nucleotide sequence ID" value="NZ_VJXY01000008.1"/>
</dbReference>
<comment type="caution">
    <text evidence="5">The sequence shown here is derived from an EMBL/GenBank/DDBJ whole genome shotgun (WGS) entry which is preliminary data.</text>
</comment>
<accession>A0AA40SVW4</accession>
<keyword evidence="1" id="KW-0732">Signal</keyword>
<dbReference type="InterPro" id="IPR026919">
    <property type="entry name" value="ADGRV1"/>
</dbReference>
<gene>
    <name evidence="5" type="ORF">FNW02_10095</name>
</gene>
<dbReference type="Pfam" id="PF14252">
    <property type="entry name" value="DUF4347"/>
    <property type="match status" value="1"/>
</dbReference>
<dbReference type="GO" id="GO:0016020">
    <property type="term" value="C:membrane"/>
    <property type="evidence" value="ECO:0007669"/>
    <property type="project" value="InterPro"/>
</dbReference>
<dbReference type="Proteomes" id="UP001165986">
    <property type="component" value="Unassembled WGS sequence"/>
</dbReference>
<evidence type="ECO:0000313" key="5">
    <source>
        <dbReference type="EMBL" id="MBD6616175.1"/>
    </source>
</evidence>
<dbReference type="AlphaFoldDB" id="A0AA40SVW4"/>
<dbReference type="Gene3D" id="2.60.40.2030">
    <property type="match status" value="3"/>
</dbReference>
<dbReference type="PANTHER" id="PTHR46682:SF1">
    <property type="entry name" value="ADHESION G-PROTEIN COUPLED RECEPTOR V1"/>
    <property type="match status" value="1"/>
</dbReference>
<dbReference type="SMART" id="SM00710">
    <property type="entry name" value="PbH1"/>
    <property type="match status" value="6"/>
</dbReference>
<keyword evidence="6" id="KW-1185">Reference proteome</keyword>
<keyword evidence="2" id="KW-0677">Repeat</keyword>
<dbReference type="Pfam" id="PF03160">
    <property type="entry name" value="Calx-beta"/>
    <property type="match status" value="3"/>
</dbReference>
<evidence type="ECO:0000313" key="6">
    <source>
        <dbReference type="Proteomes" id="UP001165986"/>
    </source>
</evidence>